<evidence type="ECO:0000256" key="1">
    <source>
        <dbReference type="SAM" id="MobiDB-lite"/>
    </source>
</evidence>
<keyword evidence="2" id="KW-1133">Transmembrane helix</keyword>
<sequence length="288" mass="31724">MLEEASTHETPAIPSVLSTCHSRTARCPQATARRPYEAAARSRIKHATVLLRLGPFTAGIIFVYIISRQHDAQRCRQRKTRLSIPRRSGPQCAEPPQARRAVVHNRKADTATLNPSHQRDTFLNPPNPSPTITPGPRCFADAERRCPSEIRSQSARGPTQCARRRPIRQQHSSAHGRSLKPAPPWKSTCGSRGLAAEAASPQPRCWVVLSRRNERARMTMTAPAVGGRGRWLGLAVDGVSGSPIRSRDHGMDVAGWLSLTVKGTRKTVVNYCMPHARLVHIPPASLRP</sequence>
<feature type="transmembrane region" description="Helical" evidence="2">
    <location>
        <begin position="49"/>
        <end position="67"/>
    </location>
</feature>
<dbReference type="AlphaFoldDB" id="A0A177CPC9"/>
<dbReference type="Proteomes" id="UP000077069">
    <property type="component" value="Unassembled WGS sequence"/>
</dbReference>
<evidence type="ECO:0000313" key="3">
    <source>
        <dbReference type="EMBL" id="OAG09383.1"/>
    </source>
</evidence>
<dbReference type="GeneID" id="28763428"/>
<organism evidence="3 4">
    <name type="scientific">Paraphaeosphaeria sporulosa</name>
    <dbReference type="NCBI Taxonomy" id="1460663"/>
    <lineage>
        <taxon>Eukaryota</taxon>
        <taxon>Fungi</taxon>
        <taxon>Dikarya</taxon>
        <taxon>Ascomycota</taxon>
        <taxon>Pezizomycotina</taxon>
        <taxon>Dothideomycetes</taxon>
        <taxon>Pleosporomycetidae</taxon>
        <taxon>Pleosporales</taxon>
        <taxon>Massarineae</taxon>
        <taxon>Didymosphaeriaceae</taxon>
        <taxon>Paraphaeosphaeria</taxon>
    </lineage>
</organism>
<reference evidence="3 4" key="1">
    <citation type="submission" date="2016-05" db="EMBL/GenBank/DDBJ databases">
        <title>Comparative analysis of secretome profiles of manganese(II)-oxidizing ascomycete fungi.</title>
        <authorList>
            <consortium name="DOE Joint Genome Institute"/>
            <person name="Zeiner C.A."/>
            <person name="Purvine S.O."/>
            <person name="Zink E.M."/>
            <person name="Wu S."/>
            <person name="Pasa-Tolic L."/>
            <person name="Chaput D.L."/>
            <person name="Haridas S."/>
            <person name="Grigoriev I.V."/>
            <person name="Santelli C.M."/>
            <person name="Hansel C.M."/>
        </authorList>
    </citation>
    <scope>NUCLEOTIDE SEQUENCE [LARGE SCALE GENOMIC DNA]</scope>
    <source>
        <strain evidence="3 4">AP3s5-JAC2a</strain>
    </source>
</reference>
<keyword evidence="2" id="KW-0812">Transmembrane</keyword>
<feature type="region of interest" description="Disordered" evidence="1">
    <location>
        <begin position="79"/>
        <end position="191"/>
    </location>
</feature>
<name>A0A177CPC9_9PLEO</name>
<dbReference type="RefSeq" id="XP_018039748.1">
    <property type="nucleotide sequence ID" value="XM_018179942.1"/>
</dbReference>
<dbReference type="EMBL" id="KV441549">
    <property type="protein sequence ID" value="OAG09383.1"/>
    <property type="molecule type" value="Genomic_DNA"/>
</dbReference>
<protein>
    <submittedName>
        <fullName evidence="3">Uncharacterized protein</fullName>
    </submittedName>
</protein>
<evidence type="ECO:0000313" key="4">
    <source>
        <dbReference type="Proteomes" id="UP000077069"/>
    </source>
</evidence>
<proteinExistence type="predicted"/>
<gene>
    <name evidence="3" type="ORF">CC84DRAFT_1171968</name>
</gene>
<keyword evidence="2" id="KW-0472">Membrane</keyword>
<accession>A0A177CPC9</accession>
<keyword evidence="4" id="KW-1185">Reference proteome</keyword>
<evidence type="ECO:0000256" key="2">
    <source>
        <dbReference type="SAM" id="Phobius"/>
    </source>
</evidence>
<dbReference type="InParanoid" id="A0A177CPC9"/>